<organism evidence="2 3">
    <name type="scientific">Rhizoctonia solani</name>
    <dbReference type="NCBI Taxonomy" id="456999"/>
    <lineage>
        <taxon>Eukaryota</taxon>
        <taxon>Fungi</taxon>
        <taxon>Dikarya</taxon>
        <taxon>Basidiomycota</taxon>
        <taxon>Agaricomycotina</taxon>
        <taxon>Agaricomycetes</taxon>
        <taxon>Cantharellales</taxon>
        <taxon>Ceratobasidiaceae</taxon>
        <taxon>Rhizoctonia</taxon>
    </lineage>
</organism>
<evidence type="ECO:0000259" key="1">
    <source>
        <dbReference type="Pfam" id="PF13472"/>
    </source>
</evidence>
<dbReference type="PANTHER" id="PTHR37834:SF2">
    <property type="entry name" value="ESTERASE, SGNH HYDROLASE-TYPE"/>
    <property type="match status" value="1"/>
</dbReference>
<protein>
    <recommendedName>
        <fullName evidence="1">SGNH hydrolase-type esterase domain-containing protein</fullName>
    </recommendedName>
</protein>
<accession>A0A8H2WLY5</accession>
<evidence type="ECO:0000313" key="2">
    <source>
        <dbReference type="EMBL" id="CAE6393493.1"/>
    </source>
</evidence>
<feature type="domain" description="SGNH hydrolase-type esterase" evidence="1">
    <location>
        <begin position="148"/>
        <end position="348"/>
    </location>
</feature>
<gene>
    <name evidence="2" type="ORF">RDB_LOCUS47130</name>
</gene>
<comment type="caution">
    <text evidence="2">The sequence shown here is derived from an EMBL/GenBank/DDBJ whole genome shotgun (WGS) entry which is preliminary data.</text>
</comment>
<evidence type="ECO:0000313" key="3">
    <source>
        <dbReference type="Proteomes" id="UP000663846"/>
    </source>
</evidence>
<dbReference type="InterPro" id="IPR036514">
    <property type="entry name" value="SGNH_hydro_sf"/>
</dbReference>
<dbReference type="InterPro" id="IPR052762">
    <property type="entry name" value="PCW_deacetylase/CE"/>
</dbReference>
<dbReference type="AlphaFoldDB" id="A0A8H2WLY5"/>
<dbReference type="PANTHER" id="PTHR37834">
    <property type="entry name" value="GDSL-LIKE LIPASE/ACYLHYDROLASE DOMAIN PROTEIN (AFU_ORTHOLOGUE AFUA_2G00620)"/>
    <property type="match status" value="1"/>
</dbReference>
<proteinExistence type="predicted"/>
<reference evidence="2" key="1">
    <citation type="submission" date="2021-01" db="EMBL/GenBank/DDBJ databases">
        <authorList>
            <person name="Kaushik A."/>
        </authorList>
    </citation>
    <scope>NUCLEOTIDE SEQUENCE</scope>
    <source>
        <strain evidence="2">AG1-1C</strain>
    </source>
</reference>
<sequence length="375" mass="41962">MIVEPVSSIHNVMFEGRWVCDNESQSIITAWAGSSISFVFSGTNLKLICGENTERRDKWNGGVPMLAVSMIPNTAPVSAPQCHKWTMLDPQPGATLHLVENENKTPSEILVKLLMVDWASLFELKCLLINEEATIHRPSITYHNRILFIGDSISCGYFAQPNGSPIPGSAPRGCLDAFPYVTQRLLSADDQGYYFDVDLVAYPGWTLVSPTSEEQSEGNPWGMLKGYFQVSPWDTTNQYNYNYLPDISTIVIELGTNDQEYYATERFEIDLCSFLLNLAQEIPSTLQHILVIPPFADGGQPTKLQQEFSTIIERLRTTFTRLDICDINSCLDHTNTIDGIHPSVEGHKKLGIEMARFILAHLIEPKATPVVTIYP</sequence>
<dbReference type="OrthoDB" id="4505683at2759"/>
<dbReference type="InterPro" id="IPR013830">
    <property type="entry name" value="SGNH_hydro"/>
</dbReference>
<dbReference type="Gene3D" id="3.40.50.1110">
    <property type="entry name" value="SGNH hydrolase"/>
    <property type="match status" value="1"/>
</dbReference>
<dbReference type="SUPFAM" id="SSF52266">
    <property type="entry name" value="SGNH hydrolase"/>
    <property type="match status" value="1"/>
</dbReference>
<dbReference type="EMBL" id="CAJMWS010000295">
    <property type="protein sequence ID" value="CAE6393493.1"/>
    <property type="molecule type" value="Genomic_DNA"/>
</dbReference>
<dbReference type="Pfam" id="PF13472">
    <property type="entry name" value="Lipase_GDSL_2"/>
    <property type="match status" value="1"/>
</dbReference>
<name>A0A8H2WLY5_9AGAM</name>
<dbReference type="Proteomes" id="UP000663846">
    <property type="component" value="Unassembled WGS sequence"/>
</dbReference>